<dbReference type="InterPro" id="IPR025669">
    <property type="entry name" value="AAA_dom"/>
</dbReference>
<evidence type="ECO:0000256" key="3">
    <source>
        <dbReference type="ARBA" id="ARBA00062323"/>
    </source>
</evidence>
<dbReference type="FunFam" id="3.40.50.300:FF:000285">
    <property type="entry name" value="Sporulation initiation inhibitor Soj"/>
    <property type="match status" value="1"/>
</dbReference>
<name>A0A366I0E8_9FIRM</name>
<evidence type="ECO:0000259" key="5">
    <source>
        <dbReference type="Pfam" id="PF13614"/>
    </source>
</evidence>
<evidence type="ECO:0000313" key="6">
    <source>
        <dbReference type="EMBL" id="RBP59299.1"/>
    </source>
</evidence>
<dbReference type="PANTHER" id="PTHR13696">
    <property type="entry name" value="P-LOOP CONTAINING NUCLEOSIDE TRIPHOSPHATE HYDROLASE"/>
    <property type="match status" value="1"/>
</dbReference>
<dbReference type="SUPFAM" id="SSF52540">
    <property type="entry name" value="P-loop containing nucleoside triphosphate hydrolases"/>
    <property type="match status" value="1"/>
</dbReference>
<protein>
    <recommendedName>
        <fullName evidence="4">Sporulation initiation inhibitor protein Soj</fullName>
    </recommendedName>
</protein>
<evidence type="ECO:0000313" key="7">
    <source>
        <dbReference type="Proteomes" id="UP000253490"/>
    </source>
</evidence>
<organism evidence="6 7">
    <name type="scientific">Alkalibaculum bacchi</name>
    <dbReference type="NCBI Taxonomy" id="645887"/>
    <lineage>
        <taxon>Bacteria</taxon>
        <taxon>Bacillati</taxon>
        <taxon>Bacillota</taxon>
        <taxon>Clostridia</taxon>
        <taxon>Eubacteriales</taxon>
        <taxon>Eubacteriaceae</taxon>
        <taxon>Alkalibaculum</taxon>
    </lineage>
</organism>
<evidence type="ECO:0000256" key="2">
    <source>
        <dbReference type="ARBA" id="ARBA00049360"/>
    </source>
</evidence>
<dbReference type="CDD" id="cd02042">
    <property type="entry name" value="ParAB_family"/>
    <property type="match status" value="1"/>
</dbReference>
<sequence length="257" mass="28791">MKVISIFNQKGGVGKTTTAINLSASLAERGKKVLVIDNDPQGNLTTGFGIENEHFQKSLYDIYKYMLPIENVIIDLKQLDYKNLYLVPSDVKLTAAEEVLAGEYGKETRLKTVIDESDFLAEIDYVIIDCPPTFNIMSINALIASDSVIIPIEPNTFALNGTVNLVNTIKKIRKQINKDLKIDGALITMYDKRINSIKTLTEQIKEAFGNNTFNVYIRTDAQVRTSQDEGVTLLKYNKKSNAAKDYLNLADELLKKD</sequence>
<comment type="similarity">
    <text evidence="1">Belongs to the ParA family.</text>
</comment>
<dbReference type="InterPro" id="IPR027417">
    <property type="entry name" value="P-loop_NTPase"/>
</dbReference>
<dbReference type="Pfam" id="PF13614">
    <property type="entry name" value="AAA_31"/>
    <property type="match status" value="1"/>
</dbReference>
<comment type="catalytic activity">
    <reaction evidence="2">
        <text>ATP + H2O = ADP + phosphate + H(+)</text>
        <dbReference type="Rhea" id="RHEA:13065"/>
        <dbReference type="ChEBI" id="CHEBI:15377"/>
        <dbReference type="ChEBI" id="CHEBI:15378"/>
        <dbReference type="ChEBI" id="CHEBI:30616"/>
        <dbReference type="ChEBI" id="CHEBI:43474"/>
        <dbReference type="ChEBI" id="CHEBI:456216"/>
    </reaction>
</comment>
<keyword evidence="7" id="KW-1185">Reference proteome</keyword>
<comment type="subunit">
    <text evidence="3">Dimerizes in the presence of ATP but not ADP; ATP-binding is required for double-stranded (ds)DNA-binding. Interacts with DnaA.</text>
</comment>
<proteinExistence type="inferred from homology"/>
<reference evidence="6 7" key="1">
    <citation type="submission" date="2018-06" db="EMBL/GenBank/DDBJ databases">
        <title>Genomic Encyclopedia of Type Strains, Phase IV (KMG-IV): sequencing the most valuable type-strain genomes for metagenomic binning, comparative biology and taxonomic classification.</title>
        <authorList>
            <person name="Goeker M."/>
        </authorList>
    </citation>
    <scope>NUCLEOTIDE SEQUENCE [LARGE SCALE GENOMIC DNA]</scope>
    <source>
        <strain evidence="6 7">DSM 22112</strain>
    </source>
</reference>
<dbReference type="AlphaFoldDB" id="A0A366I0E8"/>
<dbReference type="PANTHER" id="PTHR13696:SF99">
    <property type="entry name" value="COBYRINIC ACID AC-DIAMIDE SYNTHASE"/>
    <property type="match status" value="1"/>
</dbReference>
<gene>
    <name evidence="6" type="ORF">DES36_11924</name>
</gene>
<dbReference type="PIRSF" id="PIRSF009320">
    <property type="entry name" value="Nuc_binding_HP_1000"/>
    <property type="match status" value="1"/>
</dbReference>
<feature type="domain" description="AAA" evidence="5">
    <location>
        <begin position="1"/>
        <end position="182"/>
    </location>
</feature>
<dbReference type="Gene3D" id="3.40.50.300">
    <property type="entry name" value="P-loop containing nucleotide triphosphate hydrolases"/>
    <property type="match status" value="1"/>
</dbReference>
<evidence type="ECO:0000256" key="1">
    <source>
        <dbReference type="ARBA" id="ARBA00006976"/>
    </source>
</evidence>
<dbReference type="InterPro" id="IPR050678">
    <property type="entry name" value="DNA_Partitioning_ATPase"/>
</dbReference>
<dbReference type="EMBL" id="QNRX01000019">
    <property type="protein sequence ID" value="RBP59299.1"/>
    <property type="molecule type" value="Genomic_DNA"/>
</dbReference>
<dbReference type="Proteomes" id="UP000253490">
    <property type="component" value="Unassembled WGS sequence"/>
</dbReference>
<dbReference type="OrthoDB" id="9815116at2"/>
<evidence type="ECO:0000256" key="4">
    <source>
        <dbReference type="ARBA" id="ARBA00071824"/>
    </source>
</evidence>
<comment type="caution">
    <text evidence="6">The sequence shown here is derived from an EMBL/GenBank/DDBJ whole genome shotgun (WGS) entry which is preliminary data.</text>
</comment>
<dbReference type="RefSeq" id="WP_113921514.1">
    <property type="nucleotide sequence ID" value="NZ_QNRX01000019.1"/>
</dbReference>
<accession>A0A366I0E8</accession>